<protein>
    <submittedName>
        <fullName evidence="2">Uncharacterized protein</fullName>
    </submittedName>
</protein>
<keyword evidence="1" id="KW-1133">Transmembrane helix</keyword>
<name>A0ABV2ATN7_9EUKA</name>
<dbReference type="Proteomes" id="UP001439008">
    <property type="component" value="Unassembled WGS sequence"/>
</dbReference>
<comment type="caution">
    <text evidence="2">The sequence shown here is derived from an EMBL/GenBank/DDBJ whole genome shotgun (WGS) entry which is preliminary data.</text>
</comment>
<gene>
    <name evidence="2" type="ORF">MHBO_004565</name>
</gene>
<dbReference type="EMBL" id="JBDODL010004414">
    <property type="protein sequence ID" value="MES1923031.1"/>
    <property type="molecule type" value="Genomic_DNA"/>
</dbReference>
<organism evidence="2 3">
    <name type="scientific">Bonamia ostreae</name>
    <dbReference type="NCBI Taxonomy" id="126728"/>
    <lineage>
        <taxon>Eukaryota</taxon>
        <taxon>Sar</taxon>
        <taxon>Rhizaria</taxon>
        <taxon>Endomyxa</taxon>
        <taxon>Ascetosporea</taxon>
        <taxon>Haplosporida</taxon>
        <taxon>Bonamia</taxon>
    </lineage>
</organism>
<keyword evidence="1" id="KW-0812">Transmembrane</keyword>
<evidence type="ECO:0000256" key="1">
    <source>
        <dbReference type="SAM" id="Phobius"/>
    </source>
</evidence>
<proteinExistence type="predicted"/>
<sequence>MTPEEEINTGTSSKKATETVSMDPEKFLSGSSMYILTGCIGLFVLFFCIYVIVSVYKKIIHVRTSRSHIVQQLQKDDLNYTALHTRLEIQPHVAHFNQHRNSVSYFSPVFDDDINYEEIDIYNSADESSILESYQLPSEFNNDLNPHTHLSHADDSYLTPVADAYLTPVDDAYSTPVKDVYLTPVEDVYLTPVKDAHVSLVEDARHVYIDVIE</sequence>
<evidence type="ECO:0000313" key="3">
    <source>
        <dbReference type="Proteomes" id="UP001439008"/>
    </source>
</evidence>
<reference evidence="2 3" key="1">
    <citation type="journal article" date="2024" name="BMC Biol.">
        <title>Comparative genomics of Ascetosporea gives new insight into the evolutionary basis for animal parasitism in Rhizaria.</title>
        <authorList>
            <person name="Hiltunen Thoren M."/>
            <person name="Onut-Brannstrom I."/>
            <person name="Alfjorden A."/>
            <person name="Peckova H."/>
            <person name="Swords F."/>
            <person name="Hooper C."/>
            <person name="Holzer A.S."/>
            <person name="Bass D."/>
            <person name="Burki F."/>
        </authorList>
    </citation>
    <scope>NUCLEOTIDE SEQUENCE [LARGE SCALE GENOMIC DNA]</scope>
    <source>
        <strain evidence="2">20-A016</strain>
    </source>
</reference>
<accession>A0ABV2ATN7</accession>
<evidence type="ECO:0000313" key="2">
    <source>
        <dbReference type="EMBL" id="MES1923031.1"/>
    </source>
</evidence>
<keyword evidence="1" id="KW-0472">Membrane</keyword>
<keyword evidence="3" id="KW-1185">Reference proteome</keyword>
<feature type="transmembrane region" description="Helical" evidence="1">
    <location>
        <begin position="33"/>
        <end position="56"/>
    </location>
</feature>